<comment type="caution">
    <text evidence="2">The sequence shown here is derived from an EMBL/GenBank/DDBJ whole genome shotgun (WGS) entry which is preliminary data.</text>
</comment>
<name>A0ABW3BIM8_9ACTN</name>
<gene>
    <name evidence="2" type="ORF">ACFQZU_12640</name>
</gene>
<dbReference type="Pfam" id="PF18735">
    <property type="entry name" value="HEPN_RiboL-PSP"/>
    <property type="match status" value="1"/>
</dbReference>
<proteinExistence type="predicted"/>
<reference evidence="3" key="1">
    <citation type="journal article" date="2019" name="Int. J. Syst. Evol. Microbiol.">
        <title>The Global Catalogue of Microorganisms (GCM) 10K type strain sequencing project: providing services to taxonomists for standard genome sequencing and annotation.</title>
        <authorList>
            <consortium name="The Broad Institute Genomics Platform"/>
            <consortium name="The Broad Institute Genome Sequencing Center for Infectious Disease"/>
            <person name="Wu L."/>
            <person name="Ma J."/>
        </authorList>
    </citation>
    <scope>NUCLEOTIDE SEQUENCE [LARGE SCALE GENOMIC DNA]</scope>
    <source>
        <strain evidence="3">CCUG 63369</strain>
    </source>
</reference>
<evidence type="ECO:0000259" key="1">
    <source>
        <dbReference type="Pfam" id="PF18735"/>
    </source>
</evidence>
<sequence length="239" mass="25997">MAANSDPDPVARAVGQAHRELLSEAVPDVRKLLEFHEQATGTGRGRRELPIQVVSRSAVVLTCAYWEAFCENLAAEALRHLADHASEGNALPKELKKSLAKKLEGEQDELAVWSLAGDGWKSVLRDRAKLLVSEDDRTLNTPKSEPVEQFFRENVGLASITASWKWSKTSSGDAAKRLNKFVVLRGSIAHRGAPKGGVKKEQATNGLELIQRLAEKSATAVSDFLNEHSGAGLPELEVT</sequence>
<organism evidence="2 3">
    <name type="scientific">Streptomonospora algeriensis</name>
    <dbReference type="NCBI Taxonomy" id="995084"/>
    <lineage>
        <taxon>Bacteria</taxon>
        <taxon>Bacillati</taxon>
        <taxon>Actinomycetota</taxon>
        <taxon>Actinomycetes</taxon>
        <taxon>Streptosporangiales</taxon>
        <taxon>Nocardiopsidaceae</taxon>
        <taxon>Streptomonospora</taxon>
    </lineage>
</organism>
<accession>A0ABW3BIM8</accession>
<feature type="domain" description="RiboL-PSP-HEPN" evidence="1">
    <location>
        <begin position="31"/>
        <end position="219"/>
    </location>
</feature>
<dbReference type="EMBL" id="JBHTHR010000387">
    <property type="protein sequence ID" value="MFD0802154.1"/>
    <property type="molecule type" value="Genomic_DNA"/>
</dbReference>
<dbReference type="Proteomes" id="UP001596956">
    <property type="component" value="Unassembled WGS sequence"/>
</dbReference>
<keyword evidence="3" id="KW-1185">Reference proteome</keyword>
<dbReference type="InterPro" id="IPR041519">
    <property type="entry name" value="HEPN_RiboL-PSP"/>
</dbReference>
<evidence type="ECO:0000313" key="3">
    <source>
        <dbReference type="Proteomes" id="UP001596956"/>
    </source>
</evidence>
<evidence type="ECO:0000313" key="2">
    <source>
        <dbReference type="EMBL" id="MFD0802154.1"/>
    </source>
</evidence>
<protein>
    <submittedName>
        <fullName evidence="2">HEPN domain-containing protein</fullName>
    </submittedName>
</protein>